<dbReference type="AlphaFoldDB" id="A0A812UM77"/>
<keyword evidence="2 7" id="KW-0812">Transmembrane</keyword>
<keyword evidence="5" id="KW-0175">Coiled coil</keyword>
<keyword evidence="4 7" id="KW-0472">Membrane</keyword>
<dbReference type="Gene3D" id="1.10.287.70">
    <property type="match status" value="1"/>
</dbReference>
<feature type="transmembrane region" description="Helical" evidence="7">
    <location>
        <begin position="389"/>
        <end position="407"/>
    </location>
</feature>
<dbReference type="InterPro" id="IPR018490">
    <property type="entry name" value="cNMP-bd_dom_sf"/>
</dbReference>
<feature type="region of interest" description="Disordered" evidence="6">
    <location>
        <begin position="671"/>
        <end position="711"/>
    </location>
</feature>
<feature type="transmembrane region" description="Helical" evidence="7">
    <location>
        <begin position="191"/>
        <end position="213"/>
    </location>
</feature>
<organism evidence="9 10">
    <name type="scientific">Symbiodinium natans</name>
    <dbReference type="NCBI Taxonomy" id="878477"/>
    <lineage>
        <taxon>Eukaryota</taxon>
        <taxon>Sar</taxon>
        <taxon>Alveolata</taxon>
        <taxon>Dinophyceae</taxon>
        <taxon>Suessiales</taxon>
        <taxon>Symbiodiniaceae</taxon>
        <taxon>Symbiodinium</taxon>
    </lineage>
</organism>
<dbReference type="GO" id="GO:0005249">
    <property type="term" value="F:voltage-gated potassium channel activity"/>
    <property type="evidence" value="ECO:0007669"/>
    <property type="project" value="InterPro"/>
</dbReference>
<name>A0A812UM77_9DINO</name>
<keyword evidence="10" id="KW-1185">Reference proteome</keyword>
<proteinExistence type="predicted"/>
<dbReference type="EMBL" id="CAJNDS010002734">
    <property type="protein sequence ID" value="CAE7577375.1"/>
    <property type="molecule type" value="Genomic_DNA"/>
</dbReference>
<dbReference type="Gene3D" id="1.10.287.630">
    <property type="entry name" value="Helix hairpin bin"/>
    <property type="match status" value="1"/>
</dbReference>
<feature type="transmembrane region" description="Helical" evidence="7">
    <location>
        <begin position="338"/>
        <end position="359"/>
    </location>
</feature>
<feature type="domain" description="Ion transport" evidence="8">
    <location>
        <begin position="191"/>
        <end position="448"/>
    </location>
</feature>
<reference evidence="9" key="1">
    <citation type="submission" date="2021-02" db="EMBL/GenBank/DDBJ databases">
        <authorList>
            <person name="Dougan E. K."/>
            <person name="Rhodes N."/>
            <person name="Thang M."/>
            <person name="Chan C."/>
        </authorList>
    </citation>
    <scope>NUCLEOTIDE SEQUENCE</scope>
</reference>
<evidence type="ECO:0000256" key="7">
    <source>
        <dbReference type="SAM" id="Phobius"/>
    </source>
</evidence>
<protein>
    <submittedName>
        <fullName evidence="9">Kcnh6 protein</fullName>
    </submittedName>
</protein>
<dbReference type="OrthoDB" id="432483at2759"/>
<dbReference type="PRINTS" id="PR01463">
    <property type="entry name" value="EAGCHANLFMLY"/>
</dbReference>
<dbReference type="Proteomes" id="UP000604046">
    <property type="component" value="Unassembled WGS sequence"/>
</dbReference>
<evidence type="ECO:0000313" key="9">
    <source>
        <dbReference type="EMBL" id="CAE7577375.1"/>
    </source>
</evidence>
<feature type="coiled-coil region" evidence="5">
    <location>
        <begin position="9"/>
        <end position="36"/>
    </location>
</feature>
<dbReference type="SUPFAM" id="SSF81324">
    <property type="entry name" value="Voltage-gated potassium channels"/>
    <property type="match status" value="1"/>
</dbReference>
<feature type="transmembrane region" description="Helical" evidence="7">
    <location>
        <begin position="419"/>
        <end position="442"/>
    </location>
</feature>
<accession>A0A812UM77</accession>
<dbReference type="InterPro" id="IPR050818">
    <property type="entry name" value="KCNH_animal-type"/>
</dbReference>
<dbReference type="PANTHER" id="PTHR10217">
    <property type="entry name" value="VOLTAGE AND LIGAND GATED POTASSIUM CHANNEL"/>
    <property type="match status" value="1"/>
</dbReference>
<dbReference type="InterPro" id="IPR003938">
    <property type="entry name" value="K_chnl_volt-dep_EAG/ELK/ERG"/>
</dbReference>
<dbReference type="InterPro" id="IPR005821">
    <property type="entry name" value="Ion_trans_dom"/>
</dbReference>
<dbReference type="SUPFAM" id="SSF51206">
    <property type="entry name" value="cAMP-binding domain-like"/>
    <property type="match status" value="1"/>
</dbReference>
<evidence type="ECO:0000256" key="1">
    <source>
        <dbReference type="ARBA" id="ARBA00004141"/>
    </source>
</evidence>
<evidence type="ECO:0000256" key="2">
    <source>
        <dbReference type="ARBA" id="ARBA00022692"/>
    </source>
</evidence>
<evidence type="ECO:0000256" key="5">
    <source>
        <dbReference type="SAM" id="Coils"/>
    </source>
</evidence>
<sequence length="711" mass="80084">METRVRELLNQLCLEFDEQTAELRKLRQEVQRLGGDPGMAQAMQSAPCVPLPGAARSGTSSWGAVLHSSEGGRSAELLSSGLRQAARAPAKKATGNMLGLSQNFMSDTEKYDFVDPIKELPKPPVSRVPSGRLTSALTRQVSATSEGNEGALKGEEKEIKFSILRAQKTKNYIYSKPWYIINPDRNAAASAWQMVVGVALIFVAIVTPFQVGLLELEVDAILVIGLCVDCVFLVDMVLQFFTTFPKSTTHGIVWEVRLRKIWCHYLKSWFFLDLVTLIPFDLFTLAIQSKQLDELQSLKVLRTLRLVKIMRLAKSSQFMHKIEVPLSIPYQQMALTRFLLILAFVCHWLACLWAMTLSLGDEDHPSWIDGIAEEDRAIGINTRDSPWRVYLSSFYFCSYTLTSVGYGDIGPANMLERTICCVIILSAGLAWAYVIGEVAAIVHDLTAESHVFRKRMHHLNLMMRDQGLPYDLCCRLRSFFLQNKHQSLVMARQALLDRMSPQLQSEVCIATNFAWLQKVHFFNKFMNFIRRQERMGRHTEPYQACVAHVSKMLSFGAFAQREAFTNVQVLYILSKGLVALNSRVRSHGEVWGEDFVLWDTSLIHPVTGYTLTYIEVLSLSRADLMHVIHECRFTSPELGQIVRRYCVRIAVYRGVLQEARRLKRQMAKVQAIGANGDTSPPRAPKLETPDPPEYSGSLIGAPTGLPGALDE</sequence>
<dbReference type="GO" id="GO:0042391">
    <property type="term" value="P:regulation of membrane potential"/>
    <property type="evidence" value="ECO:0007669"/>
    <property type="project" value="TreeGrafter"/>
</dbReference>
<feature type="transmembrane region" description="Helical" evidence="7">
    <location>
        <begin position="220"/>
        <end position="241"/>
    </location>
</feature>
<evidence type="ECO:0000259" key="8">
    <source>
        <dbReference type="Pfam" id="PF00520"/>
    </source>
</evidence>
<keyword evidence="3 7" id="KW-1133">Transmembrane helix</keyword>
<dbReference type="Pfam" id="PF00520">
    <property type="entry name" value="Ion_trans"/>
    <property type="match status" value="1"/>
</dbReference>
<evidence type="ECO:0000256" key="4">
    <source>
        <dbReference type="ARBA" id="ARBA00023136"/>
    </source>
</evidence>
<evidence type="ECO:0000256" key="3">
    <source>
        <dbReference type="ARBA" id="ARBA00022989"/>
    </source>
</evidence>
<evidence type="ECO:0000313" key="10">
    <source>
        <dbReference type="Proteomes" id="UP000604046"/>
    </source>
</evidence>
<comment type="subcellular location">
    <subcellularLocation>
        <location evidence="1">Membrane</location>
        <topology evidence="1">Multi-pass membrane protein</topology>
    </subcellularLocation>
</comment>
<comment type="caution">
    <text evidence="9">The sequence shown here is derived from an EMBL/GenBank/DDBJ whole genome shotgun (WGS) entry which is preliminary data.</text>
</comment>
<evidence type="ECO:0000256" key="6">
    <source>
        <dbReference type="SAM" id="MobiDB-lite"/>
    </source>
</evidence>
<dbReference type="GO" id="GO:0005886">
    <property type="term" value="C:plasma membrane"/>
    <property type="evidence" value="ECO:0007669"/>
    <property type="project" value="TreeGrafter"/>
</dbReference>
<gene>
    <name evidence="9" type="primary">Kcnh6</name>
    <name evidence="9" type="ORF">SNAT2548_LOCUS32939</name>
</gene>
<dbReference type="PANTHER" id="PTHR10217:SF435">
    <property type="entry name" value="POTASSIUM VOLTAGE-GATED CHANNEL PROTEIN EAG"/>
    <property type="match status" value="1"/>
</dbReference>